<evidence type="ECO:0000313" key="4">
    <source>
        <dbReference type="EMBL" id="PQA55697.1"/>
    </source>
</evidence>
<accession>A0A2S7IIL4</accession>
<feature type="signal peptide" evidence="2">
    <location>
        <begin position="1"/>
        <end position="19"/>
    </location>
</feature>
<reference evidence="5" key="1">
    <citation type="submission" date="2018-02" db="EMBL/GenBank/DDBJ databases">
        <title>Genome sequencing of Solimonas sp. HR-BB.</title>
        <authorList>
            <person name="Lee Y."/>
            <person name="Jeon C.O."/>
        </authorList>
    </citation>
    <scope>NUCLEOTIDE SEQUENCE [LARGE SCALE GENOMIC DNA]</scope>
    <source>
        <strain evidence="5">HR-U</strain>
    </source>
</reference>
<dbReference type="InterPro" id="IPR011042">
    <property type="entry name" value="6-blade_b-propeller_TolB-like"/>
</dbReference>
<dbReference type="Gene3D" id="2.120.10.30">
    <property type="entry name" value="TolB, C-terminal domain"/>
    <property type="match status" value="1"/>
</dbReference>
<keyword evidence="2" id="KW-0732">Signal</keyword>
<dbReference type="EMBL" id="PTRA01000004">
    <property type="protein sequence ID" value="PQA55697.1"/>
    <property type="molecule type" value="Genomic_DNA"/>
</dbReference>
<dbReference type="PANTHER" id="PTHR47572">
    <property type="entry name" value="LIPOPROTEIN-RELATED"/>
    <property type="match status" value="1"/>
</dbReference>
<evidence type="ECO:0000259" key="3">
    <source>
        <dbReference type="Pfam" id="PF08450"/>
    </source>
</evidence>
<gene>
    <name evidence="4" type="ORF">C5O19_20025</name>
</gene>
<proteinExistence type="predicted"/>
<dbReference type="InterPro" id="IPR051262">
    <property type="entry name" value="SMP-30/CGR1_Lactonase"/>
</dbReference>
<evidence type="ECO:0000313" key="5">
    <source>
        <dbReference type="Proteomes" id="UP000239590"/>
    </source>
</evidence>
<evidence type="ECO:0000256" key="1">
    <source>
        <dbReference type="ARBA" id="ARBA00022801"/>
    </source>
</evidence>
<dbReference type="Proteomes" id="UP000239590">
    <property type="component" value="Unassembled WGS sequence"/>
</dbReference>
<evidence type="ECO:0000256" key="2">
    <source>
        <dbReference type="SAM" id="SignalP"/>
    </source>
</evidence>
<feature type="chain" id="PRO_5015418294" evidence="2">
    <location>
        <begin position="20"/>
        <end position="297"/>
    </location>
</feature>
<dbReference type="InterPro" id="IPR013658">
    <property type="entry name" value="SGL"/>
</dbReference>
<dbReference type="PANTHER" id="PTHR47572:SF4">
    <property type="entry name" value="LACTONASE DRP35"/>
    <property type="match status" value="1"/>
</dbReference>
<keyword evidence="5" id="KW-1185">Reference proteome</keyword>
<keyword evidence="1" id="KW-0378">Hydrolase</keyword>
<dbReference type="AlphaFoldDB" id="A0A2S7IIL4"/>
<dbReference type="SUPFAM" id="SSF63829">
    <property type="entry name" value="Calcium-dependent phosphotriesterase"/>
    <property type="match status" value="1"/>
</dbReference>
<name>A0A2S7IIL4_9BACT</name>
<sequence length="297" mass="32981">MKRMLAVLMLAGIPGFSQISPRADSVTSPGAALKLVAKQFSFTEGPAADKKGNVYFTDQPNDKIWKVDTEGKLSLFMDKTGRSNGLYFDAKGNLISCADENNEIWSISPDKKVTVLLTREPGKRLNGPNDLWITPKGDLYFTDPYYQRDYWERKKPELPGQYVYFLPKGKKEAQLVDSTVVKPNGIIGTPDGKHLYVADIQANKTYQYDIAADGRLNNRRLFTAQGSDGMTIDERGNIYLTGKGVRVYNPQGTLIQTIPVPAGWVGNVCFGGKDRRTLFITASEAVYTMDMQVKGAK</sequence>
<comment type="caution">
    <text evidence="4">The sequence shown here is derived from an EMBL/GenBank/DDBJ whole genome shotgun (WGS) entry which is preliminary data.</text>
</comment>
<feature type="domain" description="SMP-30/Gluconolactonase/LRE-like region" evidence="3">
    <location>
        <begin position="42"/>
        <end position="283"/>
    </location>
</feature>
<organism evidence="4 5">
    <name type="scientific">Siphonobacter curvatus</name>
    <dbReference type="NCBI Taxonomy" id="2094562"/>
    <lineage>
        <taxon>Bacteria</taxon>
        <taxon>Pseudomonadati</taxon>
        <taxon>Bacteroidota</taxon>
        <taxon>Cytophagia</taxon>
        <taxon>Cytophagales</taxon>
        <taxon>Cytophagaceae</taxon>
        <taxon>Siphonobacter</taxon>
    </lineage>
</organism>
<protein>
    <submittedName>
        <fullName evidence="4">Gluconolactonase</fullName>
    </submittedName>
</protein>
<dbReference type="GO" id="GO:0016787">
    <property type="term" value="F:hydrolase activity"/>
    <property type="evidence" value="ECO:0007669"/>
    <property type="project" value="UniProtKB-KW"/>
</dbReference>
<dbReference type="Pfam" id="PF08450">
    <property type="entry name" value="SGL"/>
    <property type="match status" value="1"/>
</dbReference>
<dbReference type="OrthoDB" id="241638at2"/>